<reference evidence="3" key="2">
    <citation type="journal article" date="2014" name="ISME J.">
        <title>Microbial stratification in low pH oxic and suboxic macroscopic growths along an acid mine drainage.</title>
        <authorList>
            <person name="Mendez-Garcia C."/>
            <person name="Mesa V."/>
            <person name="Sprenger R.R."/>
            <person name="Richter M."/>
            <person name="Diez M.S."/>
            <person name="Solano J."/>
            <person name="Bargiela R."/>
            <person name="Golyshina O.V."/>
            <person name="Manteca A."/>
            <person name="Ramos J.L."/>
            <person name="Gallego J.R."/>
            <person name="Llorente I."/>
            <person name="Martins Dos Santos V.A."/>
            <person name="Jensen O.N."/>
            <person name="Pelaez A.I."/>
            <person name="Sanchez J."/>
            <person name="Ferrer M."/>
        </authorList>
    </citation>
    <scope>NUCLEOTIDE SEQUENCE</scope>
</reference>
<feature type="compositionally biased region" description="Polar residues" evidence="1">
    <location>
        <begin position="354"/>
        <end position="364"/>
    </location>
</feature>
<dbReference type="Pfam" id="PF13808">
    <property type="entry name" value="DDE_Tnp_1_assoc"/>
    <property type="match status" value="1"/>
</dbReference>
<dbReference type="InterPro" id="IPR025639">
    <property type="entry name" value="DruA"/>
</dbReference>
<organism evidence="3">
    <name type="scientific">mine drainage metagenome</name>
    <dbReference type="NCBI Taxonomy" id="410659"/>
    <lineage>
        <taxon>unclassified sequences</taxon>
        <taxon>metagenomes</taxon>
        <taxon>ecological metagenomes</taxon>
    </lineage>
</organism>
<evidence type="ECO:0000256" key="1">
    <source>
        <dbReference type="SAM" id="MobiDB-lite"/>
    </source>
</evidence>
<dbReference type="InterPro" id="IPR032806">
    <property type="entry name" value="YbfD_N"/>
</dbReference>
<feature type="domain" description="H repeat-associated protein N-terminal" evidence="2">
    <location>
        <begin position="222"/>
        <end position="313"/>
    </location>
</feature>
<evidence type="ECO:0000259" key="2">
    <source>
        <dbReference type="Pfam" id="PF13808"/>
    </source>
</evidence>
<protein>
    <recommendedName>
        <fullName evidence="2">H repeat-associated protein N-terminal domain-containing protein</fullName>
    </recommendedName>
</protein>
<evidence type="ECO:0000313" key="3">
    <source>
        <dbReference type="EMBL" id="EQD49791.1"/>
    </source>
</evidence>
<accession>T0ZN53</accession>
<dbReference type="AlphaFoldDB" id="T0ZN53"/>
<gene>
    <name evidence="3" type="ORF">B2A_07531</name>
</gene>
<proteinExistence type="predicted"/>
<dbReference type="Pfam" id="PF14236">
    <property type="entry name" value="DruA"/>
    <property type="match status" value="1"/>
</dbReference>
<dbReference type="EMBL" id="AUZZ01005391">
    <property type="protein sequence ID" value="EQD49791.1"/>
    <property type="molecule type" value="Genomic_DNA"/>
</dbReference>
<comment type="caution">
    <text evidence="3">The sequence shown here is derived from an EMBL/GenBank/DDBJ whole genome shotgun (WGS) entry which is preliminary data.</text>
</comment>
<sequence length="364" mass="40733">MKDAETAIELSRVQVRLIVPGERATWDELMREHHYLGLKALVGRSLRYVAQYEGRWLALLGWASAALKCAPRDAWIGWSGALQWQRLRLIANNSRFLLLPGPRVKNLASRILGLNLARLSEDWERVHGHGLVLAETFIDPSRFAGTCYRAANWLELGATRGFAKSNRTYVQHGAAKRIWLFPLHPKAAEVLSGAWPHPDLPQPDRTPMMTLTDAQAQELLSRIGRIEDVRARRGRRHSQRSLLACILCAVISGAKGSTEIGEWIERMSPTMLRQLRCRRTAAGEYQRPSESTVRRLLQKIPVESLEQELGGWLHTQAARAAQGPQAKKNTPRSPLTAKRCAAPMTGKNRPERCSPSSIKTAGSS</sequence>
<feature type="region of interest" description="Disordered" evidence="1">
    <location>
        <begin position="319"/>
        <end position="364"/>
    </location>
</feature>
<name>T0ZN53_9ZZZZ</name>
<reference evidence="3" key="1">
    <citation type="submission" date="2013-08" db="EMBL/GenBank/DDBJ databases">
        <authorList>
            <person name="Mendez C."/>
            <person name="Richter M."/>
            <person name="Ferrer M."/>
            <person name="Sanchez J."/>
        </authorList>
    </citation>
    <scope>NUCLEOTIDE SEQUENCE</scope>
</reference>